<proteinExistence type="predicted"/>
<accession>A0AAV9ZZ50</accession>
<keyword evidence="2" id="KW-1185">Reference proteome</keyword>
<comment type="caution">
    <text evidence="1">The sequence shown here is derived from an EMBL/GenBank/DDBJ whole genome shotgun (WGS) entry which is preliminary data.</text>
</comment>
<sequence>MANKPGVEVEAISAVEKQVKSFIHDMADGKHNKDSYVWPKLDFKEASPESWKTILSLLDPEPPRSSKDTPNTPDRVRIRREVDFLAEEQQFILKKRILDAQKIDDNLKKNAPILVDFLRAARHDNTVAFEFSHSEWRIIQSITVTI</sequence>
<evidence type="ECO:0000313" key="2">
    <source>
        <dbReference type="Proteomes" id="UP001362999"/>
    </source>
</evidence>
<gene>
    <name evidence="1" type="ORF">R3P38DRAFT_2655389</name>
</gene>
<evidence type="ECO:0000313" key="1">
    <source>
        <dbReference type="EMBL" id="KAK6996076.1"/>
    </source>
</evidence>
<dbReference type="Proteomes" id="UP001362999">
    <property type="component" value="Unassembled WGS sequence"/>
</dbReference>
<name>A0AAV9ZZ50_9AGAR</name>
<organism evidence="1 2">
    <name type="scientific">Favolaschia claudopus</name>
    <dbReference type="NCBI Taxonomy" id="2862362"/>
    <lineage>
        <taxon>Eukaryota</taxon>
        <taxon>Fungi</taxon>
        <taxon>Dikarya</taxon>
        <taxon>Basidiomycota</taxon>
        <taxon>Agaricomycotina</taxon>
        <taxon>Agaricomycetes</taxon>
        <taxon>Agaricomycetidae</taxon>
        <taxon>Agaricales</taxon>
        <taxon>Marasmiineae</taxon>
        <taxon>Mycenaceae</taxon>
        <taxon>Favolaschia</taxon>
    </lineage>
</organism>
<reference evidence="1 2" key="1">
    <citation type="journal article" date="2024" name="J Genomics">
        <title>Draft genome sequencing and assembly of Favolaschia claudopus CIRM-BRFM 2984 isolated from oak limbs.</title>
        <authorList>
            <person name="Navarro D."/>
            <person name="Drula E."/>
            <person name="Chaduli D."/>
            <person name="Cazenave R."/>
            <person name="Ahrendt S."/>
            <person name="Wang J."/>
            <person name="Lipzen A."/>
            <person name="Daum C."/>
            <person name="Barry K."/>
            <person name="Grigoriev I.V."/>
            <person name="Favel A."/>
            <person name="Rosso M.N."/>
            <person name="Martin F."/>
        </authorList>
    </citation>
    <scope>NUCLEOTIDE SEQUENCE [LARGE SCALE GENOMIC DNA]</scope>
    <source>
        <strain evidence="1 2">CIRM-BRFM 2984</strain>
    </source>
</reference>
<dbReference type="EMBL" id="JAWWNJ010000099">
    <property type="protein sequence ID" value="KAK6996076.1"/>
    <property type="molecule type" value="Genomic_DNA"/>
</dbReference>
<protein>
    <submittedName>
        <fullName evidence="1">Uncharacterized protein</fullName>
    </submittedName>
</protein>
<dbReference type="AlphaFoldDB" id="A0AAV9ZZ50"/>